<dbReference type="PANTHER" id="PTHR45527">
    <property type="entry name" value="NONRIBOSOMAL PEPTIDE SYNTHETASE"/>
    <property type="match status" value="1"/>
</dbReference>
<dbReference type="Pfam" id="PF13193">
    <property type="entry name" value="AMP-binding_C"/>
    <property type="match status" value="1"/>
</dbReference>
<dbReference type="Gene3D" id="3.40.50.980">
    <property type="match status" value="2"/>
</dbReference>
<dbReference type="NCBIfam" id="TIGR01733">
    <property type="entry name" value="AA-adenyl-dom"/>
    <property type="match status" value="1"/>
</dbReference>
<sequence>MSTLPLTRAQSGIWFAQQRDPGSPAFHCAEYVRISGPMDAAALELLRRALRHVVAETGTLTARFDTHGPGGAGDGEPRQVLGAAFDDPIRILDLSGEPDPEAAAQRVMRDATAETPDLERGGLFTAMILTLGPADGGNCCDVLLYLRAHHIVLDGFGFSSVIRRTARVFTAYERGEEQTASPFAPLDALIAEEQDYRASPDFAADRVFWADRLAGRGSARSLADRAQPAARDVLRHGGTLPRETARALDTTARAHGVAWPELTLAAAAAYVGRITGSADVVLGLPVLARTGSAAAKVPTTTVNVLPLPLTIGEDDDLSALARSVHDGIAAARAHQHYRHEDLRRDLGLVGGNRRLSGPQINIKPFGYPLRFGSRPAAVHYLAAGPVEDIELTVHTAAPGGALGFDMSANPRLYGPDELAAHHARLHELVTRAATGTAPGPVQTLDVATRAELRMIDACNDTGHDVDPATLIDRIEAAARRTPGAPALRFHGETLTYAELDARADRLAALLRREHGIGGGDTPAGPPCDIVAVALPRSFELVVALLATLKCGAAYLPVDPDYPDGRIAYLLDHARPGCVVTTGAEAARLPDTPAAPVVRLDDPAVAAALAAPAEPVTRPGDLLDRPAYVIYTSGSTGAPKGVVVGHRAIVNRLAWMQHAFGLGADDRVLQKTPSGFDVSVWEFFWPLMTGAVLVLAEPGGHRDPAYLADLIATEGVTTIHFVPSMLEAFCGEPSLKRRPGTTPLRRIVCSGEALDAGLADTAESQLGAPVFNLYGPTEAAVDVSWWRHAAGSATVPIGHPVWNTRLHVLDSAMRPAPPGVAGDLYLAGVQLADGYLHRPDLTRQRFIPDPFGRAGERLYRTGDQARRRHDGALEYLGRDDDQVKIRGVRIEPAEIAAALRELGPVAQAAVVATRAGGDGPMMLVGYAVPEAGTEIDPAAVRRSLADRLPAAMVPAHILPLAALPVTANGKLDRSALPAPEADGRAMRTASEAPCSPREQALCELMADVLGLGSVSPTEDFFDLGGHSLAAVALVRRIRDALGVEVGVGTVFAAPDARSLAAELDAGALDRSLDVLFPLRSGAGSDAGTAEADPALYCVHPAGGLGWCYAGLARRLPSGRPVIAVQARGLDGRSALPAGIEAMAAEYVDAIRDSGDEGPYHLLGWSVGGVVAQEMAVQIQESGGTVASLTLLDAYPSDQWRGLEAPTEDEALRALLHMAGQDPDEEPDADADGAAGTSGRAAVMDRLRRGGSALGSLGEETLSAVVDIVTNNARLMREHEHRVFKGDVLFFTAAAPRAESWLHRDAWKPHLSGGIEGHDLPLTHPEMIRDAALDTVGPVLAERLRLADPQGG</sequence>
<protein>
    <submittedName>
        <fullName evidence="5">Enterobactin non-ribosomal peptide synthetase EntF</fullName>
    </submittedName>
</protein>
<reference evidence="6" key="1">
    <citation type="journal article" date="2019" name="Int. J. Syst. Evol. Microbiol.">
        <title>The Global Catalogue of Microorganisms (GCM) 10K type strain sequencing project: providing services to taxonomists for standard genome sequencing and annotation.</title>
        <authorList>
            <consortium name="The Broad Institute Genomics Platform"/>
            <consortium name="The Broad Institute Genome Sequencing Center for Infectious Disease"/>
            <person name="Wu L."/>
            <person name="Ma J."/>
        </authorList>
    </citation>
    <scope>NUCLEOTIDE SEQUENCE [LARGE SCALE GENOMIC DNA]</scope>
    <source>
        <strain evidence="6">JCM 18542</strain>
    </source>
</reference>
<dbReference type="Gene3D" id="3.30.559.30">
    <property type="entry name" value="Nonribosomal peptide synthetase, condensation domain"/>
    <property type="match status" value="1"/>
</dbReference>
<dbReference type="SMART" id="SM00824">
    <property type="entry name" value="PKS_TE"/>
    <property type="match status" value="1"/>
</dbReference>
<accession>A0ABP9CYG1</accession>
<evidence type="ECO:0000256" key="1">
    <source>
        <dbReference type="ARBA" id="ARBA00001957"/>
    </source>
</evidence>
<comment type="caution">
    <text evidence="5">The sequence shown here is derived from an EMBL/GenBank/DDBJ whole genome shotgun (WGS) entry which is preliminary data.</text>
</comment>
<dbReference type="InterPro" id="IPR020802">
    <property type="entry name" value="TesA-like"/>
</dbReference>
<dbReference type="InterPro" id="IPR029058">
    <property type="entry name" value="AB_hydrolase_fold"/>
</dbReference>
<dbReference type="InterPro" id="IPR020845">
    <property type="entry name" value="AMP-binding_CS"/>
</dbReference>
<dbReference type="PANTHER" id="PTHR45527:SF1">
    <property type="entry name" value="FATTY ACID SYNTHASE"/>
    <property type="match status" value="1"/>
</dbReference>
<dbReference type="InterPro" id="IPR001242">
    <property type="entry name" value="Condensation_dom"/>
</dbReference>
<keyword evidence="3" id="KW-0597">Phosphoprotein</keyword>
<keyword evidence="2" id="KW-0596">Phosphopantetheine</keyword>
<dbReference type="Pfam" id="PF00668">
    <property type="entry name" value="Condensation"/>
    <property type="match status" value="1"/>
</dbReference>
<dbReference type="EMBL" id="BAABKQ010000001">
    <property type="protein sequence ID" value="GAA4821193.1"/>
    <property type="molecule type" value="Genomic_DNA"/>
</dbReference>
<feature type="domain" description="Carrier" evidence="4">
    <location>
        <begin position="991"/>
        <end position="1066"/>
    </location>
</feature>
<gene>
    <name evidence="5" type="primary">entF</name>
    <name evidence="5" type="ORF">GCM10023353_31720</name>
</gene>
<dbReference type="Gene3D" id="3.30.300.30">
    <property type="match status" value="1"/>
</dbReference>
<evidence type="ECO:0000256" key="2">
    <source>
        <dbReference type="ARBA" id="ARBA00022450"/>
    </source>
</evidence>
<evidence type="ECO:0000313" key="6">
    <source>
        <dbReference type="Proteomes" id="UP001500839"/>
    </source>
</evidence>
<dbReference type="InterPro" id="IPR036736">
    <property type="entry name" value="ACP-like_sf"/>
</dbReference>
<dbReference type="SUPFAM" id="SSF52777">
    <property type="entry name" value="CoA-dependent acyltransferases"/>
    <property type="match status" value="2"/>
</dbReference>
<keyword evidence="6" id="KW-1185">Reference proteome</keyword>
<dbReference type="SUPFAM" id="SSF53474">
    <property type="entry name" value="alpha/beta-Hydrolases"/>
    <property type="match status" value="1"/>
</dbReference>
<dbReference type="Gene3D" id="3.40.50.1820">
    <property type="entry name" value="alpha/beta hydrolase"/>
    <property type="match status" value="1"/>
</dbReference>
<dbReference type="InterPro" id="IPR000873">
    <property type="entry name" value="AMP-dep_synth/lig_dom"/>
</dbReference>
<dbReference type="InterPro" id="IPR045851">
    <property type="entry name" value="AMP-bd_C_sf"/>
</dbReference>
<dbReference type="InterPro" id="IPR023213">
    <property type="entry name" value="CAT-like_dom_sf"/>
</dbReference>
<dbReference type="PROSITE" id="PS00455">
    <property type="entry name" value="AMP_BINDING"/>
    <property type="match status" value="1"/>
</dbReference>
<dbReference type="Pfam" id="PF00975">
    <property type="entry name" value="Thioesterase"/>
    <property type="match status" value="1"/>
</dbReference>
<proteinExistence type="predicted"/>
<dbReference type="PROSITE" id="PS00012">
    <property type="entry name" value="PHOSPHOPANTETHEINE"/>
    <property type="match status" value="1"/>
</dbReference>
<comment type="cofactor">
    <cofactor evidence="1">
        <name>pantetheine 4'-phosphate</name>
        <dbReference type="ChEBI" id="CHEBI:47942"/>
    </cofactor>
</comment>
<organism evidence="5 6">
    <name type="scientific">Tomitella cavernea</name>
    <dbReference type="NCBI Taxonomy" id="1387982"/>
    <lineage>
        <taxon>Bacteria</taxon>
        <taxon>Bacillati</taxon>
        <taxon>Actinomycetota</taxon>
        <taxon>Actinomycetes</taxon>
        <taxon>Mycobacteriales</taxon>
        <taxon>Tomitella</taxon>
    </lineage>
</organism>
<dbReference type="PROSITE" id="PS50075">
    <property type="entry name" value="CARRIER"/>
    <property type="match status" value="1"/>
</dbReference>
<dbReference type="InterPro" id="IPR001031">
    <property type="entry name" value="Thioesterase"/>
</dbReference>
<evidence type="ECO:0000313" key="5">
    <source>
        <dbReference type="EMBL" id="GAA4821193.1"/>
    </source>
</evidence>
<dbReference type="RefSeq" id="WP_200173300.1">
    <property type="nucleotide sequence ID" value="NZ_BAABKQ010000001.1"/>
</dbReference>
<dbReference type="InterPro" id="IPR010071">
    <property type="entry name" value="AA_adenyl_dom"/>
</dbReference>
<dbReference type="Pfam" id="PF00501">
    <property type="entry name" value="AMP-binding"/>
    <property type="match status" value="1"/>
</dbReference>
<name>A0ABP9CYG1_9ACTN</name>
<dbReference type="Gene3D" id="3.30.559.10">
    <property type="entry name" value="Chloramphenicol acetyltransferase-like domain"/>
    <property type="match status" value="1"/>
</dbReference>
<dbReference type="Proteomes" id="UP001500839">
    <property type="component" value="Unassembled WGS sequence"/>
</dbReference>
<dbReference type="SUPFAM" id="SSF47336">
    <property type="entry name" value="ACP-like"/>
    <property type="match status" value="1"/>
</dbReference>
<dbReference type="Gene3D" id="2.30.38.10">
    <property type="entry name" value="Luciferase, Domain 3"/>
    <property type="match status" value="1"/>
</dbReference>
<dbReference type="InterPro" id="IPR009081">
    <property type="entry name" value="PP-bd_ACP"/>
</dbReference>
<dbReference type="SUPFAM" id="SSF56801">
    <property type="entry name" value="Acetyl-CoA synthetase-like"/>
    <property type="match status" value="1"/>
</dbReference>
<dbReference type="InterPro" id="IPR020806">
    <property type="entry name" value="PKS_PP-bd"/>
</dbReference>
<dbReference type="InterPro" id="IPR006162">
    <property type="entry name" value="Ppantetheine_attach_site"/>
</dbReference>
<dbReference type="SMART" id="SM00823">
    <property type="entry name" value="PKS_PP"/>
    <property type="match status" value="1"/>
</dbReference>
<dbReference type="CDD" id="cd17646">
    <property type="entry name" value="A_NRPS_AB3403-like"/>
    <property type="match status" value="1"/>
</dbReference>
<dbReference type="Pfam" id="PF00550">
    <property type="entry name" value="PP-binding"/>
    <property type="match status" value="1"/>
</dbReference>
<evidence type="ECO:0000256" key="3">
    <source>
        <dbReference type="ARBA" id="ARBA00022553"/>
    </source>
</evidence>
<dbReference type="InterPro" id="IPR025110">
    <property type="entry name" value="AMP-bd_C"/>
</dbReference>
<evidence type="ECO:0000259" key="4">
    <source>
        <dbReference type="PROSITE" id="PS50075"/>
    </source>
</evidence>